<dbReference type="RefSeq" id="WP_306745289.1">
    <property type="nucleotide sequence ID" value="NZ_NSDM01000003.1"/>
</dbReference>
<keyword evidence="3" id="KW-1185">Reference proteome</keyword>
<sequence length="87" mass="9690">MVRGAPEPLVGPESTVIGISIVFDDVTTARRLLDDLECANQQLESAYEELQSTVEEPETANEELQSTDDELRTINDVLRTAPLSWTR</sequence>
<feature type="coiled-coil region" evidence="1">
    <location>
        <begin position="26"/>
        <end position="56"/>
    </location>
</feature>
<proteinExistence type="predicted"/>
<gene>
    <name evidence="2" type="ORF">CKY47_09270</name>
</gene>
<evidence type="ECO:0000313" key="3">
    <source>
        <dbReference type="Proteomes" id="UP001225605"/>
    </source>
</evidence>
<dbReference type="EMBL" id="NSDM01000003">
    <property type="protein sequence ID" value="MDQ2584167.1"/>
    <property type="molecule type" value="Genomic_DNA"/>
</dbReference>
<comment type="caution">
    <text evidence="2">The sequence shown here is derived from an EMBL/GenBank/DDBJ whole genome shotgun (WGS) entry which is preliminary data.</text>
</comment>
<reference evidence="2 3" key="1">
    <citation type="submission" date="2017-06" db="EMBL/GenBank/DDBJ databases">
        <title>Cultured bacterium strain Saccharothrix yanglingensis Hhs.015.</title>
        <authorList>
            <person name="Xia Y."/>
        </authorList>
    </citation>
    <scope>NUCLEOTIDE SEQUENCE [LARGE SCALE GENOMIC DNA]</scope>
    <source>
        <strain evidence="2 3">Hhs.015</strain>
    </source>
</reference>
<evidence type="ECO:0000256" key="1">
    <source>
        <dbReference type="SAM" id="Coils"/>
    </source>
</evidence>
<accession>A0ABU0WWD1</accession>
<evidence type="ECO:0000313" key="2">
    <source>
        <dbReference type="EMBL" id="MDQ2584167.1"/>
    </source>
</evidence>
<evidence type="ECO:0008006" key="4">
    <source>
        <dbReference type="Google" id="ProtNLM"/>
    </source>
</evidence>
<dbReference type="Proteomes" id="UP001225605">
    <property type="component" value="Unassembled WGS sequence"/>
</dbReference>
<name>A0ABU0WWD1_9PSEU</name>
<keyword evidence="1" id="KW-0175">Coiled coil</keyword>
<protein>
    <recommendedName>
        <fullName evidence="4">PAC domain-containing protein</fullName>
    </recommendedName>
</protein>
<organism evidence="2 3">
    <name type="scientific">Saccharothrix yanglingensis</name>
    <dbReference type="NCBI Taxonomy" id="659496"/>
    <lineage>
        <taxon>Bacteria</taxon>
        <taxon>Bacillati</taxon>
        <taxon>Actinomycetota</taxon>
        <taxon>Actinomycetes</taxon>
        <taxon>Pseudonocardiales</taxon>
        <taxon>Pseudonocardiaceae</taxon>
        <taxon>Saccharothrix</taxon>
    </lineage>
</organism>